<feature type="compositionally biased region" description="Basic residues" evidence="1">
    <location>
        <begin position="1"/>
        <end position="12"/>
    </location>
</feature>
<accession>A0AAE0T066</accession>
<reference evidence="2" key="1">
    <citation type="journal article" date="2021" name="Genome Biol. Evol.">
        <title>A High-Quality Reference Genome for a Parasitic Bivalve with Doubly Uniparental Inheritance (Bivalvia: Unionida).</title>
        <authorList>
            <person name="Smith C.H."/>
        </authorList>
    </citation>
    <scope>NUCLEOTIDE SEQUENCE</scope>
    <source>
        <strain evidence="2">CHS0354</strain>
    </source>
</reference>
<dbReference type="AlphaFoldDB" id="A0AAE0T066"/>
<evidence type="ECO:0000313" key="3">
    <source>
        <dbReference type="Proteomes" id="UP001195483"/>
    </source>
</evidence>
<evidence type="ECO:0000313" key="2">
    <source>
        <dbReference type="EMBL" id="KAK3600964.1"/>
    </source>
</evidence>
<feature type="compositionally biased region" description="Polar residues" evidence="1">
    <location>
        <begin position="19"/>
        <end position="30"/>
    </location>
</feature>
<comment type="caution">
    <text evidence="2">The sequence shown here is derived from an EMBL/GenBank/DDBJ whole genome shotgun (WGS) entry which is preliminary data.</text>
</comment>
<sequence length="57" mass="6437">ENNQARPKRLKNYKGASVPGQSSNVSENWDKQQASRLLEVESMITKVQNALRTLHVS</sequence>
<proteinExistence type="predicted"/>
<name>A0AAE0T066_9BIVA</name>
<keyword evidence="3" id="KW-1185">Reference proteome</keyword>
<organism evidence="2 3">
    <name type="scientific">Potamilus streckersoni</name>
    <dbReference type="NCBI Taxonomy" id="2493646"/>
    <lineage>
        <taxon>Eukaryota</taxon>
        <taxon>Metazoa</taxon>
        <taxon>Spiralia</taxon>
        <taxon>Lophotrochozoa</taxon>
        <taxon>Mollusca</taxon>
        <taxon>Bivalvia</taxon>
        <taxon>Autobranchia</taxon>
        <taxon>Heteroconchia</taxon>
        <taxon>Palaeoheterodonta</taxon>
        <taxon>Unionida</taxon>
        <taxon>Unionoidea</taxon>
        <taxon>Unionidae</taxon>
        <taxon>Ambleminae</taxon>
        <taxon>Lampsilini</taxon>
        <taxon>Potamilus</taxon>
    </lineage>
</organism>
<evidence type="ECO:0000256" key="1">
    <source>
        <dbReference type="SAM" id="MobiDB-lite"/>
    </source>
</evidence>
<reference evidence="2" key="2">
    <citation type="journal article" date="2021" name="Genome Biol. Evol.">
        <title>Developing a high-quality reference genome for a parasitic bivalve with doubly uniparental inheritance (Bivalvia: Unionida).</title>
        <authorList>
            <person name="Smith C.H."/>
        </authorList>
    </citation>
    <scope>NUCLEOTIDE SEQUENCE</scope>
    <source>
        <strain evidence="2">CHS0354</strain>
        <tissue evidence="2">Mantle</tissue>
    </source>
</reference>
<gene>
    <name evidence="2" type="ORF">CHS0354_004173</name>
</gene>
<feature type="non-terminal residue" evidence="2">
    <location>
        <position position="1"/>
    </location>
</feature>
<reference evidence="2" key="3">
    <citation type="submission" date="2023-05" db="EMBL/GenBank/DDBJ databases">
        <authorList>
            <person name="Smith C.H."/>
        </authorList>
    </citation>
    <scope>NUCLEOTIDE SEQUENCE</scope>
    <source>
        <strain evidence="2">CHS0354</strain>
        <tissue evidence="2">Mantle</tissue>
    </source>
</reference>
<dbReference type="Proteomes" id="UP001195483">
    <property type="component" value="Unassembled WGS sequence"/>
</dbReference>
<feature type="region of interest" description="Disordered" evidence="1">
    <location>
        <begin position="1"/>
        <end position="30"/>
    </location>
</feature>
<dbReference type="EMBL" id="JAEAOA010000317">
    <property type="protein sequence ID" value="KAK3600964.1"/>
    <property type="molecule type" value="Genomic_DNA"/>
</dbReference>
<protein>
    <submittedName>
        <fullName evidence="2">Uncharacterized protein</fullName>
    </submittedName>
</protein>